<dbReference type="Proteomes" id="UP000886595">
    <property type="component" value="Unassembled WGS sequence"/>
</dbReference>
<sequence>MYLYAKKSADLLGSKGSKDTKPLITYFTDAKYETELRYDTKVTGRISYAHISDLSRISAYKSCFCGFRLKESELTWLWSYIHRHWYLFASNTHSSFCSIH</sequence>
<gene>
    <name evidence="1" type="ORF">Bca52824_039955</name>
</gene>
<organism evidence="1 2">
    <name type="scientific">Brassica carinata</name>
    <name type="common">Ethiopian mustard</name>
    <name type="synonym">Abyssinian cabbage</name>
    <dbReference type="NCBI Taxonomy" id="52824"/>
    <lineage>
        <taxon>Eukaryota</taxon>
        <taxon>Viridiplantae</taxon>
        <taxon>Streptophyta</taxon>
        <taxon>Embryophyta</taxon>
        <taxon>Tracheophyta</taxon>
        <taxon>Spermatophyta</taxon>
        <taxon>Magnoliopsida</taxon>
        <taxon>eudicotyledons</taxon>
        <taxon>Gunneridae</taxon>
        <taxon>Pentapetalae</taxon>
        <taxon>rosids</taxon>
        <taxon>malvids</taxon>
        <taxon>Brassicales</taxon>
        <taxon>Brassicaceae</taxon>
        <taxon>Brassiceae</taxon>
        <taxon>Brassica</taxon>
    </lineage>
</organism>
<proteinExistence type="predicted"/>
<accession>A0A8X7UYM3</accession>
<reference evidence="1 2" key="1">
    <citation type="submission" date="2020-02" db="EMBL/GenBank/DDBJ databases">
        <authorList>
            <person name="Ma Q."/>
            <person name="Huang Y."/>
            <person name="Song X."/>
            <person name="Pei D."/>
        </authorList>
    </citation>
    <scope>NUCLEOTIDE SEQUENCE [LARGE SCALE GENOMIC DNA]</scope>
    <source>
        <strain evidence="1">Sxm20200214</strain>
        <tissue evidence="1">Leaf</tissue>
    </source>
</reference>
<keyword evidence="2" id="KW-1185">Reference proteome</keyword>
<evidence type="ECO:0000313" key="1">
    <source>
        <dbReference type="EMBL" id="KAG2293286.1"/>
    </source>
</evidence>
<dbReference type="AlphaFoldDB" id="A0A8X7UYM3"/>
<evidence type="ECO:0000313" key="2">
    <source>
        <dbReference type="Proteomes" id="UP000886595"/>
    </source>
</evidence>
<comment type="caution">
    <text evidence="1">The sequence shown here is derived from an EMBL/GenBank/DDBJ whole genome shotgun (WGS) entry which is preliminary data.</text>
</comment>
<dbReference type="EMBL" id="JAAMPC010000009">
    <property type="protein sequence ID" value="KAG2293286.1"/>
    <property type="molecule type" value="Genomic_DNA"/>
</dbReference>
<name>A0A8X7UYM3_BRACI</name>
<protein>
    <submittedName>
        <fullName evidence="1">Uncharacterized protein</fullName>
    </submittedName>
</protein>